<evidence type="ECO:0000313" key="2">
    <source>
        <dbReference type="Proteomes" id="UP000008062"/>
    </source>
</evidence>
<gene>
    <name evidence="1" type="ORF">MYCGRDRAFT_105058</name>
</gene>
<dbReference type="EMBL" id="CM001202">
    <property type="protein sequence ID" value="EGP86252.1"/>
    <property type="molecule type" value="Genomic_DNA"/>
</dbReference>
<dbReference type="VEuPathDB" id="FungiDB:ZTRI_7.94"/>
<organism evidence="1 2">
    <name type="scientific">Zymoseptoria tritici (strain CBS 115943 / IPO323)</name>
    <name type="common">Speckled leaf blotch fungus</name>
    <name type="synonym">Septoria tritici</name>
    <dbReference type="NCBI Taxonomy" id="336722"/>
    <lineage>
        <taxon>Eukaryota</taxon>
        <taxon>Fungi</taxon>
        <taxon>Dikarya</taxon>
        <taxon>Ascomycota</taxon>
        <taxon>Pezizomycotina</taxon>
        <taxon>Dothideomycetes</taxon>
        <taxon>Dothideomycetidae</taxon>
        <taxon>Mycosphaerellales</taxon>
        <taxon>Mycosphaerellaceae</taxon>
        <taxon>Zymoseptoria</taxon>
    </lineage>
</organism>
<dbReference type="HOGENOM" id="CLU_3015977_0_0_1"/>
<keyword evidence="2" id="KW-1185">Reference proteome</keyword>
<proteinExistence type="predicted"/>
<accession>F9XEP4</accession>
<reference evidence="1 2" key="1">
    <citation type="journal article" date="2011" name="PLoS Genet.">
        <title>Finished genome of the fungal wheat pathogen Mycosphaerella graminicola reveals dispensome structure, chromosome plasticity, and stealth pathogenesis.</title>
        <authorList>
            <person name="Goodwin S.B."/>
            <person name="Ben M'barek S."/>
            <person name="Dhillon B."/>
            <person name="Wittenberg A.H.J."/>
            <person name="Crane C.F."/>
            <person name="Hane J.K."/>
            <person name="Foster A.J."/>
            <person name="Van der Lee T.A.J."/>
            <person name="Grimwood J."/>
            <person name="Aerts A."/>
            <person name="Antoniw J."/>
            <person name="Bailey A."/>
            <person name="Bluhm B."/>
            <person name="Bowler J."/>
            <person name="Bristow J."/>
            <person name="van der Burgt A."/>
            <person name="Canto-Canche B."/>
            <person name="Churchill A.C.L."/>
            <person name="Conde-Ferraez L."/>
            <person name="Cools H.J."/>
            <person name="Coutinho P.M."/>
            <person name="Csukai M."/>
            <person name="Dehal P."/>
            <person name="De Wit P."/>
            <person name="Donzelli B."/>
            <person name="van de Geest H.C."/>
            <person name="van Ham R.C.H.J."/>
            <person name="Hammond-Kosack K.E."/>
            <person name="Henrissat B."/>
            <person name="Kilian A."/>
            <person name="Kobayashi A.K."/>
            <person name="Koopmann E."/>
            <person name="Kourmpetis Y."/>
            <person name="Kuzniar A."/>
            <person name="Lindquist E."/>
            <person name="Lombard V."/>
            <person name="Maliepaard C."/>
            <person name="Martins N."/>
            <person name="Mehrabi R."/>
            <person name="Nap J.P.H."/>
            <person name="Ponomarenko A."/>
            <person name="Rudd J.J."/>
            <person name="Salamov A."/>
            <person name="Schmutz J."/>
            <person name="Schouten H.J."/>
            <person name="Shapiro H."/>
            <person name="Stergiopoulos I."/>
            <person name="Torriani S.F.F."/>
            <person name="Tu H."/>
            <person name="de Vries R.P."/>
            <person name="Waalwijk C."/>
            <person name="Ware S.B."/>
            <person name="Wiebenga A."/>
            <person name="Zwiers L.-H."/>
            <person name="Oliver R.P."/>
            <person name="Grigoriev I.V."/>
            <person name="Kema G.H.J."/>
        </authorList>
    </citation>
    <scope>NUCLEOTIDE SEQUENCE [LARGE SCALE GENOMIC DNA]</scope>
    <source>
        <strain evidence="2">CBS 115943 / IPO323</strain>
    </source>
</reference>
<dbReference type="AlphaFoldDB" id="F9XEP4"/>
<evidence type="ECO:0000313" key="1">
    <source>
        <dbReference type="EMBL" id="EGP86252.1"/>
    </source>
</evidence>
<dbReference type="GeneID" id="13401108"/>
<protein>
    <submittedName>
        <fullName evidence="1">Uncharacterized protein</fullName>
    </submittedName>
</protein>
<dbReference type="RefSeq" id="XP_003851276.1">
    <property type="nucleotide sequence ID" value="XM_003851228.1"/>
</dbReference>
<sequence length="56" mass="6241">MVGLFSQHIDDGWVSPSTLAKAYPHDFNTKGCLSKNRRPVGRPYVLRVGKEDLIGL</sequence>
<dbReference type="KEGG" id="ztr:MYCGRDRAFT_105058"/>
<dbReference type="Proteomes" id="UP000008062">
    <property type="component" value="Chromosome 7"/>
</dbReference>
<name>F9XEP4_ZYMTI</name>
<dbReference type="InParanoid" id="F9XEP4"/>